<dbReference type="EC" id="1.7.1.4" evidence="8"/>
<dbReference type="PROSITE" id="PS51296">
    <property type="entry name" value="RIESKE"/>
    <property type="match status" value="1"/>
</dbReference>
<dbReference type="GO" id="GO:0008942">
    <property type="term" value="F:nitrite reductase [NAD(P)H] activity"/>
    <property type="evidence" value="ECO:0007669"/>
    <property type="project" value="UniProtKB-EC"/>
</dbReference>
<evidence type="ECO:0000259" key="7">
    <source>
        <dbReference type="PROSITE" id="PS51296"/>
    </source>
</evidence>
<evidence type="ECO:0000313" key="8">
    <source>
        <dbReference type="EMBL" id="SUI84914.1"/>
    </source>
</evidence>
<sequence>MTPTCWHAGCWGDVAGEPVVISPLYKQRFRLSDGICADNAGRAVTAWPVRVEAGRVWVCSTPLSIQAKLPETAEVTS</sequence>
<dbReference type="GO" id="GO:0051537">
    <property type="term" value="F:2 iron, 2 sulfur cluster binding"/>
    <property type="evidence" value="ECO:0007669"/>
    <property type="project" value="UniProtKB-KW"/>
</dbReference>
<evidence type="ECO:0000256" key="1">
    <source>
        <dbReference type="ARBA" id="ARBA00022714"/>
    </source>
</evidence>
<dbReference type="InterPro" id="IPR017941">
    <property type="entry name" value="Rieske_2Fe-2S"/>
</dbReference>
<keyword evidence="2" id="KW-0479">Metal-binding</keyword>
<reference evidence="8 9" key="1">
    <citation type="submission" date="2018-06" db="EMBL/GenBank/DDBJ databases">
        <authorList>
            <consortium name="Pathogen Informatics"/>
            <person name="Doyle S."/>
        </authorList>
    </citation>
    <scope>NUCLEOTIDE SEQUENCE [LARGE SCALE GENOMIC DNA]</scope>
    <source>
        <strain evidence="8 9">NCTC11544</strain>
    </source>
</reference>
<evidence type="ECO:0000256" key="4">
    <source>
        <dbReference type="ARBA" id="ARBA00023004"/>
    </source>
</evidence>
<keyword evidence="1" id="KW-0001">2Fe-2S</keyword>
<keyword evidence="4" id="KW-0408">Iron</keyword>
<name>A0A380AP78_9GAMM</name>
<gene>
    <name evidence="8" type="primary">nirD_2</name>
    <name evidence="8" type="ORF">NCTC11544_04695</name>
</gene>
<organism evidence="8 9">
    <name type="scientific">Serratia quinivorans</name>
    <dbReference type="NCBI Taxonomy" id="137545"/>
    <lineage>
        <taxon>Bacteria</taxon>
        <taxon>Pseudomonadati</taxon>
        <taxon>Pseudomonadota</taxon>
        <taxon>Gammaproteobacteria</taxon>
        <taxon>Enterobacterales</taxon>
        <taxon>Yersiniaceae</taxon>
        <taxon>Serratia</taxon>
    </lineage>
</organism>
<dbReference type="AlphaFoldDB" id="A0A380AP78"/>
<dbReference type="GO" id="GO:0042128">
    <property type="term" value="P:nitrate assimilation"/>
    <property type="evidence" value="ECO:0007669"/>
    <property type="project" value="UniProtKB-KW"/>
</dbReference>
<dbReference type="Proteomes" id="UP000255529">
    <property type="component" value="Unassembled WGS sequence"/>
</dbReference>
<evidence type="ECO:0000256" key="6">
    <source>
        <dbReference type="ARBA" id="ARBA00023063"/>
    </source>
</evidence>
<evidence type="ECO:0000313" key="9">
    <source>
        <dbReference type="Proteomes" id="UP000255529"/>
    </source>
</evidence>
<dbReference type="InterPro" id="IPR036922">
    <property type="entry name" value="Rieske_2Fe-2S_sf"/>
</dbReference>
<evidence type="ECO:0000256" key="3">
    <source>
        <dbReference type="ARBA" id="ARBA00023002"/>
    </source>
</evidence>
<dbReference type="Gene3D" id="2.102.10.10">
    <property type="entry name" value="Rieske [2Fe-2S] iron-sulphur domain"/>
    <property type="match status" value="1"/>
</dbReference>
<keyword evidence="5" id="KW-0411">Iron-sulfur</keyword>
<dbReference type="EMBL" id="UGYN01000002">
    <property type="protein sequence ID" value="SUI84914.1"/>
    <property type="molecule type" value="Genomic_DNA"/>
</dbReference>
<keyword evidence="3 8" id="KW-0560">Oxidoreductase</keyword>
<keyword evidence="6" id="KW-0534">Nitrate assimilation</keyword>
<dbReference type="InterPro" id="IPR012748">
    <property type="entry name" value="Rieske-like_NirD"/>
</dbReference>
<dbReference type="PROSITE" id="PS51300">
    <property type="entry name" value="NIRD"/>
    <property type="match status" value="1"/>
</dbReference>
<dbReference type="GO" id="GO:0046872">
    <property type="term" value="F:metal ion binding"/>
    <property type="evidence" value="ECO:0007669"/>
    <property type="project" value="UniProtKB-KW"/>
</dbReference>
<evidence type="ECO:0000256" key="5">
    <source>
        <dbReference type="ARBA" id="ARBA00023014"/>
    </source>
</evidence>
<protein>
    <submittedName>
        <fullName evidence="8">Nitrite reductase [NAD(P)H] small subunit</fullName>
        <ecNumber evidence="8">1.7.1.4</ecNumber>
    </submittedName>
</protein>
<dbReference type="SUPFAM" id="SSF50022">
    <property type="entry name" value="ISP domain"/>
    <property type="match status" value="1"/>
</dbReference>
<accession>A0A380AP78</accession>
<evidence type="ECO:0000256" key="2">
    <source>
        <dbReference type="ARBA" id="ARBA00022723"/>
    </source>
</evidence>
<proteinExistence type="predicted"/>
<feature type="domain" description="Rieske" evidence="7">
    <location>
        <begin position="1"/>
        <end position="58"/>
    </location>
</feature>
<dbReference type="Pfam" id="PF13806">
    <property type="entry name" value="Rieske_2"/>
    <property type="match status" value="1"/>
</dbReference>